<feature type="compositionally biased region" description="Polar residues" evidence="2">
    <location>
        <begin position="150"/>
        <end position="163"/>
    </location>
</feature>
<protein>
    <submittedName>
        <fullName evidence="4">Remorin</fullName>
    </submittedName>
</protein>
<feature type="region of interest" description="Disordered" evidence="2">
    <location>
        <begin position="145"/>
        <end position="178"/>
    </location>
</feature>
<feature type="region of interest" description="Disordered" evidence="2">
    <location>
        <begin position="14"/>
        <end position="36"/>
    </location>
</feature>
<feature type="domain" description="Remorin C-terminal" evidence="3">
    <location>
        <begin position="246"/>
        <end position="332"/>
    </location>
</feature>
<evidence type="ECO:0000256" key="2">
    <source>
        <dbReference type="SAM" id="MobiDB-lite"/>
    </source>
</evidence>
<gene>
    <name evidence="4" type="ORF">CTI12_AA518090</name>
</gene>
<dbReference type="OrthoDB" id="431557at2759"/>
<feature type="compositionally biased region" description="Basic residues" evidence="2">
    <location>
        <begin position="329"/>
        <end position="340"/>
    </location>
</feature>
<comment type="similarity">
    <text evidence="1">Belongs to the remorin family.</text>
</comment>
<name>A0A2U1L8V3_ARTAN</name>
<dbReference type="PANTHER" id="PTHR31471">
    <property type="entry name" value="OS02G0116800 PROTEIN"/>
    <property type="match status" value="1"/>
</dbReference>
<keyword evidence="5" id="KW-1185">Reference proteome</keyword>
<dbReference type="EMBL" id="PKPP01010776">
    <property type="protein sequence ID" value="PWA45423.1"/>
    <property type="molecule type" value="Genomic_DNA"/>
</dbReference>
<dbReference type="Proteomes" id="UP000245207">
    <property type="component" value="Unassembled WGS sequence"/>
</dbReference>
<evidence type="ECO:0000256" key="1">
    <source>
        <dbReference type="ARBA" id="ARBA00005711"/>
    </source>
</evidence>
<evidence type="ECO:0000313" key="5">
    <source>
        <dbReference type="Proteomes" id="UP000245207"/>
    </source>
</evidence>
<proteinExistence type="inferred from homology"/>
<organism evidence="4 5">
    <name type="scientific">Artemisia annua</name>
    <name type="common">Sweet wormwood</name>
    <dbReference type="NCBI Taxonomy" id="35608"/>
    <lineage>
        <taxon>Eukaryota</taxon>
        <taxon>Viridiplantae</taxon>
        <taxon>Streptophyta</taxon>
        <taxon>Embryophyta</taxon>
        <taxon>Tracheophyta</taxon>
        <taxon>Spermatophyta</taxon>
        <taxon>Magnoliopsida</taxon>
        <taxon>eudicotyledons</taxon>
        <taxon>Gunneridae</taxon>
        <taxon>Pentapetalae</taxon>
        <taxon>asterids</taxon>
        <taxon>campanulids</taxon>
        <taxon>Asterales</taxon>
        <taxon>Asteraceae</taxon>
        <taxon>Asteroideae</taxon>
        <taxon>Anthemideae</taxon>
        <taxon>Artemisiinae</taxon>
        <taxon>Artemisia</taxon>
    </lineage>
</organism>
<dbReference type="Pfam" id="PF03763">
    <property type="entry name" value="Remorin_C"/>
    <property type="match status" value="1"/>
</dbReference>
<feature type="region of interest" description="Disordered" evidence="2">
    <location>
        <begin position="318"/>
        <end position="340"/>
    </location>
</feature>
<dbReference type="STRING" id="35608.A0A2U1L8V3"/>
<accession>A0A2U1L8V3</accession>
<comment type="caution">
    <text evidence="4">The sequence shown here is derived from an EMBL/GenBank/DDBJ whole genome shotgun (WGS) entry which is preliminary data.</text>
</comment>
<dbReference type="InterPro" id="IPR005516">
    <property type="entry name" value="Remorin_C"/>
</dbReference>
<evidence type="ECO:0000313" key="4">
    <source>
        <dbReference type="EMBL" id="PWA45423.1"/>
    </source>
</evidence>
<dbReference type="PANTHER" id="PTHR31471:SF3">
    <property type="entry name" value="OS11G0616300 PROTEIN"/>
    <property type="match status" value="1"/>
</dbReference>
<dbReference type="AlphaFoldDB" id="A0A2U1L8V3"/>
<sequence>MDVKSSKYIQDQTPLFHSHGGVGGKNMGRPGFSISIGSRKNIPSKWEDAEKWVINGHESPAHGVVKSQDFVTKKQDGFMFHGSKVASLDQQHCTSESSDLVLKDKLTNEVEADFSKFRTPESTNKEFVFKNPTYATTEVVHEVKSKDTGTEMTPTGSSTTSRCPTPIKSLSPPRHNTPEGRLVPLALMDQSLQECHLAKLQPWTPFDTITSKWSSRDEEDEELSKSLREFEMNNECALGISGPRPSAWEEKSEPCIRYQIEEARIKAWVNLQKAKAEAESRKLEMKIQKMRSRHEEKFMKKMTLVQRKAEELRNAAKAEHSTMVAKSNKTMKRHPSVHFPSHRRSCGCLVNN</sequence>
<reference evidence="4 5" key="1">
    <citation type="journal article" date="2018" name="Mol. Plant">
        <title>The genome of Artemisia annua provides insight into the evolution of Asteraceae family and artemisinin biosynthesis.</title>
        <authorList>
            <person name="Shen Q."/>
            <person name="Zhang L."/>
            <person name="Liao Z."/>
            <person name="Wang S."/>
            <person name="Yan T."/>
            <person name="Shi P."/>
            <person name="Liu M."/>
            <person name="Fu X."/>
            <person name="Pan Q."/>
            <person name="Wang Y."/>
            <person name="Lv Z."/>
            <person name="Lu X."/>
            <person name="Zhang F."/>
            <person name="Jiang W."/>
            <person name="Ma Y."/>
            <person name="Chen M."/>
            <person name="Hao X."/>
            <person name="Li L."/>
            <person name="Tang Y."/>
            <person name="Lv G."/>
            <person name="Zhou Y."/>
            <person name="Sun X."/>
            <person name="Brodelius P.E."/>
            <person name="Rose J.K.C."/>
            <person name="Tang K."/>
        </authorList>
    </citation>
    <scope>NUCLEOTIDE SEQUENCE [LARGE SCALE GENOMIC DNA]</scope>
    <source>
        <strain evidence="5">cv. Huhao1</strain>
        <tissue evidence="4">Leaf</tissue>
    </source>
</reference>
<evidence type="ECO:0000259" key="3">
    <source>
        <dbReference type="Pfam" id="PF03763"/>
    </source>
</evidence>